<feature type="coiled-coil region" evidence="8">
    <location>
        <begin position="300"/>
        <end position="345"/>
    </location>
</feature>
<proteinExistence type="predicted"/>
<dbReference type="Gene3D" id="3.30.450.20">
    <property type="entry name" value="PAS domain"/>
    <property type="match status" value="2"/>
</dbReference>
<evidence type="ECO:0000256" key="7">
    <source>
        <dbReference type="ARBA" id="ARBA00023136"/>
    </source>
</evidence>
<name>D1CHQ0_THET1</name>
<dbReference type="InterPro" id="IPR005467">
    <property type="entry name" value="His_kinase_dom"/>
</dbReference>
<dbReference type="Pfam" id="PF08448">
    <property type="entry name" value="PAS_4"/>
    <property type="match status" value="2"/>
</dbReference>
<dbReference type="GO" id="GO:0000155">
    <property type="term" value="F:phosphorelay sensor kinase activity"/>
    <property type="evidence" value="ECO:0007669"/>
    <property type="project" value="InterPro"/>
</dbReference>
<dbReference type="PROSITE" id="PS50109">
    <property type="entry name" value="HIS_KIN"/>
    <property type="match status" value="1"/>
</dbReference>
<dbReference type="PRINTS" id="PR00344">
    <property type="entry name" value="BCTRLSENSOR"/>
</dbReference>
<dbReference type="HOGENOM" id="CLU_000445_114_44_0"/>
<dbReference type="AlphaFoldDB" id="D1CHQ0"/>
<dbReference type="InterPro" id="IPR001610">
    <property type="entry name" value="PAC"/>
</dbReference>
<dbReference type="FunFam" id="3.30.565.10:FF:000006">
    <property type="entry name" value="Sensor histidine kinase WalK"/>
    <property type="match status" value="1"/>
</dbReference>
<dbReference type="SUPFAM" id="SSF47384">
    <property type="entry name" value="Homodimeric domain of signal transducing histidine kinase"/>
    <property type="match status" value="1"/>
</dbReference>
<dbReference type="CDD" id="cd00075">
    <property type="entry name" value="HATPase"/>
    <property type="match status" value="1"/>
</dbReference>
<evidence type="ECO:0000256" key="8">
    <source>
        <dbReference type="SAM" id="Coils"/>
    </source>
</evidence>
<evidence type="ECO:0000256" key="3">
    <source>
        <dbReference type="ARBA" id="ARBA00022553"/>
    </source>
</evidence>
<keyword evidence="6" id="KW-0902">Two-component regulatory system</keyword>
<comment type="catalytic activity">
    <reaction evidence="1">
        <text>ATP + protein L-histidine = ADP + protein N-phospho-L-histidine.</text>
        <dbReference type="EC" id="2.7.13.3"/>
    </reaction>
</comment>
<dbReference type="SUPFAM" id="SSF55785">
    <property type="entry name" value="PYP-like sensor domain (PAS domain)"/>
    <property type="match status" value="2"/>
</dbReference>
<dbReference type="InterPro" id="IPR035965">
    <property type="entry name" value="PAS-like_dom_sf"/>
</dbReference>
<dbReference type="Pfam" id="PF01590">
    <property type="entry name" value="GAF"/>
    <property type="match status" value="1"/>
</dbReference>
<dbReference type="PANTHER" id="PTHR43711">
    <property type="entry name" value="TWO-COMPONENT HISTIDINE KINASE"/>
    <property type="match status" value="1"/>
</dbReference>
<dbReference type="FunFam" id="1.10.287.130:FF:000001">
    <property type="entry name" value="Two-component sensor histidine kinase"/>
    <property type="match status" value="1"/>
</dbReference>
<dbReference type="EMBL" id="CP001826">
    <property type="protein sequence ID" value="ACZ43271.1"/>
    <property type="molecule type" value="Genomic_DNA"/>
</dbReference>
<dbReference type="Gene3D" id="1.10.287.130">
    <property type="match status" value="1"/>
</dbReference>
<dbReference type="SMART" id="SM00065">
    <property type="entry name" value="GAF"/>
    <property type="match status" value="1"/>
</dbReference>
<dbReference type="InterPro" id="IPR003018">
    <property type="entry name" value="GAF"/>
</dbReference>
<evidence type="ECO:0000259" key="10">
    <source>
        <dbReference type="PROSITE" id="PS50112"/>
    </source>
</evidence>
<dbReference type="CDD" id="cd00130">
    <property type="entry name" value="PAS"/>
    <property type="match status" value="2"/>
</dbReference>
<evidence type="ECO:0000259" key="11">
    <source>
        <dbReference type="PROSITE" id="PS50113"/>
    </source>
</evidence>
<sequence length="709" mass="79930">MRDSCWQEVLDHIQDGVTVQASTGEIVYANDRAAQILGFASPTHLQSTHPDEIDRMFEVFDAETGAAIDPAVSPWRRALTAGEPCSYKLRYRSRATHEERWATLRCVPLRGDAGDVEAVIHIFRDITAEHRREVNSRFLVQASLMLGSSLDYRDTLRQVAALAVPAVADWCAIDMLDDEGELRRLAIAHMDAERVRMVEGYRERRGQMSDAVRQMLLSGQPLLVREIDEDVLRQLLEDEAQVDLIRRLGLISCMVLPLRARGSTQGVITLASSESGRRYTEEDLAFAQQLANMAAMALDNAQLYTTARRELEERARAERELARAAERERQALEESEARRDLLETVLRHLPVGVLIIDARAGQVVVANERAVEILGPQSRSGSIYQSELGYVLRSEEGQELSMDQWPVHRSLWAGEAVQGEVLELERPDGERRHLQVSSVPIRDHRGQIVAAVALVDDITQQRQLEQQRSELLRQIESALELRNQFIATASHELKTPITLLKGYAQVLMDRSREGVLRRPLEIINRQVDRMSELINDLLDVSKIEAGKLELVLRKVELTDAVREVVMDQREAASGFEIELLAAEPVWVLGDRNRLQQVVANFISNAVKYSGNSRRVIVEVRRDGPEVEVSVTDYGIGIPEDQQPEVFGLYFRGRNVSPRHYSGLGLGLYICRNIVERHGGRIGMSSREGEGSRFWFRLPASGPESLPQET</sequence>
<dbReference type="SUPFAM" id="SSF55781">
    <property type="entry name" value="GAF domain-like"/>
    <property type="match status" value="1"/>
</dbReference>
<dbReference type="InterPro" id="IPR036890">
    <property type="entry name" value="HATPase_C_sf"/>
</dbReference>
<dbReference type="Gene3D" id="3.30.565.10">
    <property type="entry name" value="Histidine kinase-like ATPase, C-terminal domain"/>
    <property type="match status" value="1"/>
</dbReference>
<keyword evidence="8" id="KW-0175">Coiled coil</keyword>
<evidence type="ECO:0000256" key="4">
    <source>
        <dbReference type="ARBA" id="ARBA00022679"/>
    </source>
</evidence>
<evidence type="ECO:0000256" key="1">
    <source>
        <dbReference type="ARBA" id="ARBA00000085"/>
    </source>
</evidence>
<dbReference type="eggNOG" id="COG5002">
    <property type="taxonomic scope" value="Bacteria"/>
</dbReference>
<dbReference type="STRING" id="525904.Tter_2374"/>
<keyword evidence="7" id="KW-0472">Membrane</keyword>
<keyword evidence="13" id="KW-1185">Reference proteome</keyword>
<dbReference type="InterPro" id="IPR004358">
    <property type="entry name" value="Sig_transdc_His_kin-like_C"/>
</dbReference>
<keyword evidence="3" id="KW-0597">Phosphoprotein</keyword>
<evidence type="ECO:0000256" key="6">
    <source>
        <dbReference type="ARBA" id="ARBA00023012"/>
    </source>
</evidence>
<organism evidence="12 13">
    <name type="scientific">Thermobaculum terrenum (strain ATCC BAA-798 / CCMEE 7001 / YNP1)</name>
    <dbReference type="NCBI Taxonomy" id="525904"/>
    <lineage>
        <taxon>Bacteria</taxon>
        <taxon>Bacillati</taxon>
        <taxon>Chloroflexota</taxon>
        <taxon>Chloroflexia</taxon>
        <taxon>Candidatus Thermobaculales</taxon>
        <taxon>Candidatus Thermobaculaceae</taxon>
        <taxon>Thermobaculum</taxon>
    </lineage>
</organism>
<dbReference type="InterPro" id="IPR050736">
    <property type="entry name" value="Sensor_HK_Regulatory"/>
</dbReference>
<dbReference type="Pfam" id="PF02518">
    <property type="entry name" value="HATPase_c"/>
    <property type="match status" value="1"/>
</dbReference>
<dbReference type="Gene3D" id="3.30.450.40">
    <property type="match status" value="1"/>
</dbReference>
<dbReference type="PROSITE" id="PS50112">
    <property type="entry name" value="PAS"/>
    <property type="match status" value="1"/>
</dbReference>
<protein>
    <recommendedName>
        <fullName evidence="2">histidine kinase</fullName>
        <ecNumber evidence="2">2.7.13.3</ecNumber>
    </recommendedName>
</protein>
<dbReference type="Pfam" id="PF00512">
    <property type="entry name" value="HisKA"/>
    <property type="match status" value="1"/>
</dbReference>
<dbReference type="InterPro" id="IPR013656">
    <property type="entry name" value="PAS_4"/>
</dbReference>
<feature type="domain" description="Histidine kinase" evidence="9">
    <location>
        <begin position="488"/>
        <end position="701"/>
    </location>
</feature>
<evidence type="ECO:0000313" key="13">
    <source>
        <dbReference type="Proteomes" id="UP000000323"/>
    </source>
</evidence>
<dbReference type="Proteomes" id="UP000000323">
    <property type="component" value="Chromosome 2"/>
</dbReference>
<dbReference type="SMART" id="SM00388">
    <property type="entry name" value="HisKA"/>
    <property type="match status" value="1"/>
</dbReference>
<keyword evidence="4 12" id="KW-0808">Transferase</keyword>
<dbReference type="CDD" id="cd00082">
    <property type="entry name" value="HisKA"/>
    <property type="match status" value="1"/>
</dbReference>
<dbReference type="EC" id="2.7.13.3" evidence="2"/>
<dbReference type="eggNOG" id="COG2202">
    <property type="taxonomic scope" value="Bacteria"/>
</dbReference>
<dbReference type="OrthoDB" id="9815750at2"/>
<dbReference type="SMART" id="SM00086">
    <property type="entry name" value="PAC"/>
    <property type="match status" value="2"/>
</dbReference>
<evidence type="ECO:0000313" key="12">
    <source>
        <dbReference type="EMBL" id="ACZ43271.1"/>
    </source>
</evidence>
<dbReference type="PROSITE" id="PS50113">
    <property type="entry name" value="PAC"/>
    <property type="match status" value="1"/>
</dbReference>
<dbReference type="KEGG" id="ttr:Tter_2374"/>
<dbReference type="InterPro" id="IPR003661">
    <property type="entry name" value="HisK_dim/P_dom"/>
</dbReference>
<accession>D1CHQ0</accession>
<dbReference type="InterPro" id="IPR000014">
    <property type="entry name" value="PAS"/>
</dbReference>
<feature type="domain" description="PAS" evidence="10">
    <location>
        <begin position="2"/>
        <end position="39"/>
    </location>
</feature>
<evidence type="ECO:0000256" key="2">
    <source>
        <dbReference type="ARBA" id="ARBA00012438"/>
    </source>
</evidence>
<keyword evidence="5 12" id="KW-0418">Kinase</keyword>
<dbReference type="eggNOG" id="COG2203">
    <property type="taxonomic scope" value="Bacteria"/>
</dbReference>
<evidence type="ECO:0000259" key="9">
    <source>
        <dbReference type="PROSITE" id="PS50109"/>
    </source>
</evidence>
<reference evidence="13" key="1">
    <citation type="journal article" date="2010" name="Stand. Genomic Sci.">
        <title>Complete genome sequence of 'Thermobaculum terrenum' type strain (YNP1).</title>
        <authorList>
            <person name="Kiss H."/>
            <person name="Cleland D."/>
            <person name="Lapidus A."/>
            <person name="Lucas S."/>
            <person name="Glavina Del Rio T."/>
            <person name="Nolan M."/>
            <person name="Tice H."/>
            <person name="Han C."/>
            <person name="Goodwin L."/>
            <person name="Pitluck S."/>
            <person name="Liolios K."/>
            <person name="Ivanova N."/>
            <person name="Mavromatis K."/>
            <person name="Ovchinnikova G."/>
            <person name="Pati A."/>
            <person name="Chen A."/>
            <person name="Palaniappan K."/>
            <person name="Land M."/>
            <person name="Hauser L."/>
            <person name="Chang Y."/>
            <person name="Jeffries C."/>
            <person name="Lu M."/>
            <person name="Brettin T."/>
            <person name="Detter J."/>
            <person name="Goker M."/>
            <person name="Tindall B."/>
            <person name="Beck B."/>
            <person name="McDermott T."/>
            <person name="Woyke T."/>
            <person name="Bristow J."/>
            <person name="Eisen J."/>
            <person name="Markowitz V."/>
            <person name="Hugenholtz P."/>
            <person name="Kyrpides N."/>
            <person name="Klenk H."/>
            <person name="Cheng J."/>
        </authorList>
    </citation>
    <scope>NUCLEOTIDE SEQUENCE [LARGE SCALE GENOMIC DNA]</scope>
    <source>
        <strain evidence="13">ATCC BAA-798 / YNP1</strain>
    </source>
</reference>
<dbReference type="FunFam" id="3.30.450.40:FF:000035">
    <property type="entry name" value="PAS sensor protein"/>
    <property type="match status" value="1"/>
</dbReference>
<dbReference type="InterPro" id="IPR000700">
    <property type="entry name" value="PAS-assoc_C"/>
</dbReference>
<dbReference type="RefSeq" id="WP_012876302.1">
    <property type="nucleotide sequence ID" value="NC_013526.1"/>
</dbReference>
<dbReference type="SMART" id="SM00387">
    <property type="entry name" value="HATPase_c"/>
    <property type="match status" value="1"/>
</dbReference>
<dbReference type="SMART" id="SM00091">
    <property type="entry name" value="PAS"/>
    <property type="match status" value="2"/>
</dbReference>
<dbReference type="PANTHER" id="PTHR43711:SF1">
    <property type="entry name" value="HISTIDINE KINASE 1"/>
    <property type="match status" value="1"/>
</dbReference>
<evidence type="ECO:0000256" key="5">
    <source>
        <dbReference type="ARBA" id="ARBA00022777"/>
    </source>
</evidence>
<dbReference type="NCBIfam" id="TIGR00229">
    <property type="entry name" value="sensory_box"/>
    <property type="match status" value="2"/>
</dbReference>
<dbReference type="InterPro" id="IPR003594">
    <property type="entry name" value="HATPase_dom"/>
</dbReference>
<dbReference type="SUPFAM" id="SSF55874">
    <property type="entry name" value="ATPase domain of HSP90 chaperone/DNA topoisomerase II/histidine kinase"/>
    <property type="match status" value="1"/>
</dbReference>
<feature type="domain" description="PAC" evidence="11">
    <location>
        <begin position="418"/>
        <end position="470"/>
    </location>
</feature>
<gene>
    <name evidence="12" type="ordered locus">Tter_2374</name>
</gene>
<dbReference type="InterPro" id="IPR029016">
    <property type="entry name" value="GAF-like_dom_sf"/>
</dbReference>
<dbReference type="InterPro" id="IPR036097">
    <property type="entry name" value="HisK_dim/P_sf"/>
</dbReference>